<keyword evidence="2" id="KW-1185">Reference proteome</keyword>
<evidence type="ECO:0000313" key="1">
    <source>
        <dbReference type="EMBL" id="MBC2834663.1"/>
    </source>
</evidence>
<proteinExistence type="predicted"/>
<dbReference type="InterPro" id="IPR023393">
    <property type="entry name" value="START-like_dom_sf"/>
</dbReference>
<accession>A0A842I5H3</accession>
<dbReference type="RefSeq" id="WP_185796242.1">
    <property type="nucleotide sequence ID" value="NZ_JACLQD010000001.1"/>
</dbReference>
<organism evidence="1 2">
    <name type="scientific">Paragemmobacter straminiformis</name>
    <dbReference type="NCBI Taxonomy" id="2045119"/>
    <lineage>
        <taxon>Bacteria</taxon>
        <taxon>Pseudomonadati</taxon>
        <taxon>Pseudomonadota</taxon>
        <taxon>Alphaproteobacteria</taxon>
        <taxon>Rhodobacterales</taxon>
        <taxon>Paracoccaceae</taxon>
        <taxon>Paragemmobacter</taxon>
    </lineage>
</organism>
<dbReference type="Gene3D" id="3.30.530.20">
    <property type="match status" value="1"/>
</dbReference>
<dbReference type="CDD" id="cd07812">
    <property type="entry name" value="SRPBCC"/>
    <property type="match status" value="1"/>
</dbReference>
<evidence type="ECO:0000313" key="2">
    <source>
        <dbReference type="Proteomes" id="UP000555411"/>
    </source>
</evidence>
<reference evidence="1 2" key="1">
    <citation type="journal article" date="2017" name="Int. J. Syst. Evol. Microbiol.">
        <title>Gemmobacter straminiformis sp. nov., isolated from an artificial fountain.</title>
        <authorList>
            <person name="Kang J.Y."/>
            <person name="Kim M.J."/>
            <person name="Chun J."/>
            <person name="Son K.P."/>
            <person name="Jahng K.Y."/>
        </authorList>
    </citation>
    <scope>NUCLEOTIDE SEQUENCE [LARGE SCALE GENOMIC DNA]</scope>
    <source>
        <strain evidence="1 2">CAM-8</strain>
    </source>
</reference>
<name>A0A842I5H3_9RHOB</name>
<dbReference type="EMBL" id="JACLQD010000001">
    <property type="protein sequence ID" value="MBC2834663.1"/>
    <property type="molecule type" value="Genomic_DNA"/>
</dbReference>
<protein>
    <submittedName>
        <fullName evidence="1">SRPBCC family protein</fullName>
    </submittedName>
</protein>
<dbReference type="SUPFAM" id="SSF55961">
    <property type="entry name" value="Bet v1-like"/>
    <property type="match status" value="1"/>
</dbReference>
<dbReference type="Proteomes" id="UP000555411">
    <property type="component" value="Unassembled WGS sequence"/>
</dbReference>
<sequence length="158" mass="17647">MKLSGRTDIGAPIDFVFAFLSDFDGWERSALRRGADVTRTDKLKKPGPGMTWHVRFAWKGRERELQIKVVTLDPAGRMTLAFDGPAVEGHLNAELVSLAAKRTRLLMQVEVKPRTLTARLFIQSLKLAKSRVQKRYDTRLSQLAADIELRQGGTGGQA</sequence>
<dbReference type="InterPro" id="IPR019587">
    <property type="entry name" value="Polyketide_cyclase/dehydratase"/>
</dbReference>
<gene>
    <name evidence="1" type="ORF">H7F16_04040</name>
</gene>
<dbReference type="Pfam" id="PF10604">
    <property type="entry name" value="Polyketide_cyc2"/>
    <property type="match status" value="1"/>
</dbReference>
<comment type="caution">
    <text evidence="1">The sequence shown here is derived from an EMBL/GenBank/DDBJ whole genome shotgun (WGS) entry which is preliminary data.</text>
</comment>
<dbReference type="AlphaFoldDB" id="A0A842I5H3"/>